<dbReference type="Proteomes" id="UP000273405">
    <property type="component" value="Unassembled WGS sequence"/>
</dbReference>
<dbReference type="InterPro" id="IPR019734">
    <property type="entry name" value="TPR_rpt"/>
</dbReference>
<keyword evidence="3" id="KW-1133">Transmembrane helix</keyword>
<protein>
    <submittedName>
        <fullName evidence="4">Uncharacterized protein</fullName>
    </submittedName>
</protein>
<reference evidence="5" key="1">
    <citation type="submission" date="2018-09" db="EMBL/GenBank/DDBJ databases">
        <authorList>
            <person name="Livingstone P.G."/>
            <person name="Whitworth D.E."/>
        </authorList>
    </citation>
    <scope>NUCLEOTIDE SEQUENCE [LARGE SCALE GENOMIC DNA]</scope>
    <source>
        <strain evidence="5">CA040B</strain>
    </source>
</reference>
<keyword evidence="1" id="KW-0802">TPR repeat</keyword>
<keyword evidence="3" id="KW-0812">Transmembrane</keyword>
<evidence type="ECO:0000256" key="3">
    <source>
        <dbReference type="SAM" id="Phobius"/>
    </source>
</evidence>
<proteinExistence type="predicted"/>
<keyword evidence="5" id="KW-1185">Reference proteome</keyword>
<keyword evidence="3" id="KW-0472">Membrane</keyword>
<dbReference type="InterPro" id="IPR011990">
    <property type="entry name" value="TPR-like_helical_dom_sf"/>
</dbReference>
<sequence length="326" mass="35408">MQPEPTNWLPGIIVLSVAFVLAAAWLLFQRLKGGGASPSAAPGAVAKADGTAEDLTQRAQSLIEQLRTLEAEKHHFTPEHYTAEKSRLEHEAAAALRARDEHQKRQAAGVSAPARNVPARTGWASRNPQMVGALWGAGVVIFFGGLGYLLVSEQKPREEGQMGTGATPPGMGAPMQQQAGGMPQGENDEMEEARRRFESNPSDVEAASMLSHELIRRQEFTEAMKVTQKGLAVDPFNVELRVHRGVLRATAQGDLPGAEEELVELVNTWPDAQEALIFLGSLALRRGDKARALEHFERFTVEVPKNMQPPQLAPAVAQLRAEVGQQ</sequence>
<dbReference type="OrthoDB" id="5380402at2"/>
<dbReference type="Gene3D" id="1.25.40.10">
    <property type="entry name" value="Tetratricopeptide repeat domain"/>
    <property type="match status" value="1"/>
</dbReference>
<dbReference type="PROSITE" id="PS50005">
    <property type="entry name" value="TPR"/>
    <property type="match status" value="1"/>
</dbReference>
<dbReference type="EMBL" id="RAWG01000474">
    <property type="protein sequence ID" value="RKH30513.1"/>
    <property type="molecule type" value="Genomic_DNA"/>
</dbReference>
<gene>
    <name evidence="4" type="ORF">D7X12_39010</name>
</gene>
<comment type="caution">
    <text evidence="4">The sequence shown here is derived from an EMBL/GenBank/DDBJ whole genome shotgun (WGS) entry which is preliminary data.</text>
</comment>
<feature type="compositionally biased region" description="Low complexity" evidence="2">
    <location>
        <begin position="164"/>
        <end position="185"/>
    </location>
</feature>
<feature type="transmembrane region" description="Helical" evidence="3">
    <location>
        <begin position="6"/>
        <end position="28"/>
    </location>
</feature>
<evidence type="ECO:0000256" key="1">
    <source>
        <dbReference type="PROSITE-ProRule" id="PRU00339"/>
    </source>
</evidence>
<evidence type="ECO:0000256" key="2">
    <source>
        <dbReference type="SAM" id="MobiDB-lite"/>
    </source>
</evidence>
<feature type="transmembrane region" description="Helical" evidence="3">
    <location>
        <begin position="130"/>
        <end position="151"/>
    </location>
</feature>
<name>A0A3A8ME48_9BACT</name>
<evidence type="ECO:0000313" key="5">
    <source>
        <dbReference type="Proteomes" id="UP000273405"/>
    </source>
</evidence>
<organism evidence="4 5">
    <name type="scientific">Corallococcus sicarius</name>
    <dbReference type="NCBI Taxonomy" id="2316726"/>
    <lineage>
        <taxon>Bacteria</taxon>
        <taxon>Pseudomonadati</taxon>
        <taxon>Myxococcota</taxon>
        <taxon>Myxococcia</taxon>
        <taxon>Myxococcales</taxon>
        <taxon>Cystobacterineae</taxon>
        <taxon>Myxococcaceae</taxon>
        <taxon>Corallococcus</taxon>
    </lineage>
</organism>
<dbReference type="SUPFAM" id="SSF48452">
    <property type="entry name" value="TPR-like"/>
    <property type="match status" value="1"/>
</dbReference>
<feature type="region of interest" description="Disordered" evidence="2">
    <location>
        <begin position="157"/>
        <end position="202"/>
    </location>
</feature>
<dbReference type="RefSeq" id="WP_120630231.1">
    <property type="nucleotide sequence ID" value="NZ_RAWG01000474.1"/>
</dbReference>
<evidence type="ECO:0000313" key="4">
    <source>
        <dbReference type="EMBL" id="RKH30513.1"/>
    </source>
</evidence>
<feature type="region of interest" description="Disordered" evidence="2">
    <location>
        <begin position="99"/>
        <end position="121"/>
    </location>
</feature>
<accession>A0A3A8ME48</accession>
<feature type="repeat" description="TPR" evidence="1">
    <location>
        <begin position="273"/>
        <end position="306"/>
    </location>
</feature>
<dbReference type="AlphaFoldDB" id="A0A3A8ME48"/>